<dbReference type="GO" id="GO:0003755">
    <property type="term" value="F:peptidyl-prolyl cis-trans isomerase activity"/>
    <property type="evidence" value="ECO:0007669"/>
    <property type="project" value="UniProtKB-KW"/>
</dbReference>
<comment type="catalytic activity">
    <reaction evidence="1">
        <text>[protein]-peptidylproline (omega=180) = [protein]-peptidylproline (omega=0)</text>
        <dbReference type="Rhea" id="RHEA:16237"/>
        <dbReference type="Rhea" id="RHEA-COMP:10747"/>
        <dbReference type="Rhea" id="RHEA-COMP:10748"/>
        <dbReference type="ChEBI" id="CHEBI:83833"/>
        <dbReference type="ChEBI" id="CHEBI:83834"/>
        <dbReference type="EC" id="5.2.1.8"/>
    </reaction>
</comment>
<dbReference type="Pfam" id="PF05764">
    <property type="entry name" value="YL1"/>
    <property type="match status" value="1"/>
</dbReference>
<dbReference type="SMART" id="SM00456">
    <property type="entry name" value="WW"/>
    <property type="match status" value="1"/>
</dbReference>
<dbReference type="SUPFAM" id="SSF51045">
    <property type="entry name" value="WW domain"/>
    <property type="match status" value="1"/>
</dbReference>
<dbReference type="InParanoid" id="A0A1V8TR82"/>
<feature type="domain" description="PpiC" evidence="8">
    <location>
        <begin position="673"/>
        <end position="784"/>
    </location>
</feature>
<organism evidence="9 10">
    <name type="scientific">Cryoendolithus antarcticus</name>
    <dbReference type="NCBI Taxonomy" id="1507870"/>
    <lineage>
        <taxon>Eukaryota</taxon>
        <taxon>Fungi</taxon>
        <taxon>Dikarya</taxon>
        <taxon>Ascomycota</taxon>
        <taxon>Pezizomycotina</taxon>
        <taxon>Dothideomycetes</taxon>
        <taxon>Dothideomycetidae</taxon>
        <taxon>Cladosporiales</taxon>
        <taxon>Cladosporiaceae</taxon>
        <taxon>Cryoendolithus</taxon>
    </lineage>
</organism>
<reference evidence="10" key="1">
    <citation type="submission" date="2017-03" db="EMBL/GenBank/DDBJ databases">
        <title>Genomes of endolithic fungi from Antarctica.</title>
        <authorList>
            <person name="Coleine C."/>
            <person name="Masonjones S."/>
            <person name="Stajich J.E."/>
        </authorList>
    </citation>
    <scope>NUCLEOTIDE SEQUENCE [LARGE SCALE GENOMIC DNA]</scope>
    <source>
        <strain evidence="10">CCFEE 5527</strain>
    </source>
</reference>
<dbReference type="Pfam" id="PF08265">
    <property type="entry name" value="YL1_C"/>
    <property type="match status" value="1"/>
</dbReference>
<dbReference type="GO" id="GO:0060261">
    <property type="term" value="P:positive regulation of transcription initiation by RNA polymerase II"/>
    <property type="evidence" value="ECO:0007669"/>
    <property type="project" value="UniProtKB-ARBA"/>
</dbReference>
<gene>
    <name evidence="9" type="ORF">B0A48_02002</name>
</gene>
<name>A0A1V8TR82_9PEZI</name>
<dbReference type="PANTHER" id="PTHR10657">
    <property type="entry name" value="PEPTIDYL-PROLYL CIS-TRANS ISOMERASE"/>
    <property type="match status" value="1"/>
</dbReference>
<dbReference type="FunFam" id="3.10.50.40:FF:000026">
    <property type="entry name" value="Peptidyl-prolyl cis-trans isomerase"/>
    <property type="match status" value="1"/>
</dbReference>
<evidence type="ECO:0000259" key="8">
    <source>
        <dbReference type="PROSITE" id="PS50198"/>
    </source>
</evidence>
<dbReference type="PROSITE" id="PS50020">
    <property type="entry name" value="WW_DOMAIN_2"/>
    <property type="match status" value="1"/>
</dbReference>
<dbReference type="STRING" id="1507870.A0A1V8TR82"/>
<sequence>MSSSSGTDSSDSEEDITTTGLVATRAPRHTAGNLYQTLRANLDDEELQKSLLEEDELDDAEDYEGSEREDDDAAMESSSSEDEGKGDGDAEDLEGEKELRKAERKEQMKRKRGQDARLKISGIASGRPAKRVRIETLEQGEEAAGEQAEAKEKKRKKSERSNWLPEAADMPVRQSHRSLAVANREVTHANLKVSAERSEKQRKLMADAAVKVRANVKMDLTQAQRLEKCRRIERETAKELGRFEREEAERMRLREEALAAKRRRALEGPIISVWSGSGVYEDEKLKVKRMGGKTLAEYEVEASKKEEESRRKAEDAKRKEAERAEAAKKETDRVEWQQKEISRREQEILETERLEAEKADLIQKAETATPLDFGNRANGDSRPTTAGADAGASRSNTAGPPKVSWLSGIVDYATTAASSKDKMTSSLNAIESIEVTAVQHTPAPPAEPTASADEAPAVHHAYPAWPPGGTTSTFHAQSAATNPASAPTMVVHPVLREQAQRTLVILESFPTLEGAPAKNASKTSLDPTPVSVLLLPSSHPPFTSDESRYLTKSVRPRSEGVPPDPPAKALCAVTGWKAKYRDPKTGLEYADMQVHKILQRVLAGGAMATGLPAGWEVRHSNSKNLPYYFNPGTKESRWEPPEGTDSESLKHYMGQYHTAQLGRDGTMDQQSLEGKIRCAHLLVKHRDSRRASSWREAQITRSKDEAREIIEAHEGRIKSGESSLGDLATTESDCSSARKRGDLGFFGHGDMQKEFEEASFALKPGEISPIVETASGLHIIERLE</sequence>
<dbReference type="AlphaFoldDB" id="A0A1V8TR82"/>
<feature type="region of interest" description="Disordered" evidence="6">
    <location>
        <begin position="1"/>
        <end position="30"/>
    </location>
</feature>
<dbReference type="EMBL" id="NAJO01000003">
    <property type="protein sequence ID" value="OQO13771.1"/>
    <property type="molecule type" value="Genomic_DNA"/>
</dbReference>
<dbReference type="CDD" id="cd00201">
    <property type="entry name" value="WW"/>
    <property type="match status" value="1"/>
</dbReference>
<evidence type="ECO:0000256" key="2">
    <source>
        <dbReference type="ARBA" id="ARBA00013194"/>
    </source>
</evidence>
<dbReference type="InterPro" id="IPR051370">
    <property type="entry name" value="PPIase_Pin1"/>
</dbReference>
<evidence type="ECO:0000259" key="7">
    <source>
        <dbReference type="PROSITE" id="PS50020"/>
    </source>
</evidence>
<accession>A0A1V8TR82</accession>
<dbReference type="Gene3D" id="2.20.70.10">
    <property type="match status" value="1"/>
</dbReference>
<feature type="compositionally biased region" description="Basic and acidic residues" evidence="6">
    <location>
        <begin position="301"/>
        <end position="347"/>
    </location>
</feature>
<proteinExistence type="predicted"/>
<dbReference type="InterPro" id="IPR001202">
    <property type="entry name" value="WW_dom"/>
</dbReference>
<dbReference type="FunFam" id="2.20.70.10:FF:000066">
    <property type="entry name" value="Peptidyl-prolyl cis-trans isomerase"/>
    <property type="match status" value="1"/>
</dbReference>
<dbReference type="GO" id="GO:0005634">
    <property type="term" value="C:nucleus"/>
    <property type="evidence" value="ECO:0007669"/>
    <property type="project" value="TreeGrafter"/>
</dbReference>
<feature type="region of interest" description="Disordered" evidence="6">
    <location>
        <begin position="299"/>
        <end position="347"/>
    </location>
</feature>
<evidence type="ECO:0000256" key="4">
    <source>
        <dbReference type="ARBA" id="ARBA00023235"/>
    </source>
</evidence>
<evidence type="ECO:0000313" key="10">
    <source>
        <dbReference type="Proteomes" id="UP000192596"/>
    </source>
</evidence>
<feature type="domain" description="WW" evidence="7">
    <location>
        <begin position="609"/>
        <end position="643"/>
    </location>
</feature>
<dbReference type="PROSITE" id="PS01159">
    <property type="entry name" value="WW_DOMAIN_1"/>
    <property type="match status" value="1"/>
</dbReference>
<dbReference type="InterPro" id="IPR046757">
    <property type="entry name" value="YL1_N"/>
</dbReference>
<keyword evidence="3 5" id="KW-0697">Rotamase</keyword>
<evidence type="ECO:0000256" key="6">
    <source>
        <dbReference type="SAM" id="MobiDB-lite"/>
    </source>
</evidence>
<evidence type="ECO:0000256" key="5">
    <source>
        <dbReference type="PROSITE-ProRule" id="PRU00278"/>
    </source>
</evidence>
<dbReference type="SMART" id="SM00993">
    <property type="entry name" value="YL1_C"/>
    <property type="match status" value="1"/>
</dbReference>
<dbReference type="PANTHER" id="PTHR10657:SF4">
    <property type="entry name" value="PEPTIDYL-PROLYL CIS-TRANS ISOMERASE-RELATED"/>
    <property type="match status" value="1"/>
</dbReference>
<feature type="region of interest" description="Disordered" evidence="6">
    <location>
        <begin position="46"/>
        <end position="174"/>
    </location>
</feature>
<dbReference type="Pfam" id="PF00397">
    <property type="entry name" value="WW"/>
    <property type="match status" value="1"/>
</dbReference>
<evidence type="ECO:0000256" key="1">
    <source>
        <dbReference type="ARBA" id="ARBA00000971"/>
    </source>
</evidence>
<dbReference type="InterPro" id="IPR000297">
    <property type="entry name" value="PPIase_PpiC"/>
</dbReference>
<evidence type="ECO:0000313" key="9">
    <source>
        <dbReference type="EMBL" id="OQO13771.1"/>
    </source>
</evidence>
<dbReference type="Pfam" id="PF00639">
    <property type="entry name" value="Rotamase"/>
    <property type="match status" value="1"/>
</dbReference>
<protein>
    <recommendedName>
        <fullName evidence="2">peptidylprolyl isomerase</fullName>
        <ecNumber evidence="2">5.2.1.8</ecNumber>
    </recommendedName>
</protein>
<dbReference type="GO" id="GO:0005829">
    <property type="term" value="C:cytosol"/>
    <property type="evidence" value="ECO:0007669"/>
    <property type="project" value="TreeGrafter"/>
</dbReference>
<keyword evidence="4 5" id="KW-0413">Isomerase</keyword>
<dbReference type="OrthoDB" id="3942062at2759"/>
<feature type="region of interest" description="Disordered" evidence="6">
    <location>
        <begin position="365"/>
        <end position="403"/>
    </location>
</feature>
<dbReference type="InterPro" id="IPR036020">
    <property type="entry name" value="WW_dom_sf"/>
</dbReference>
<evidence type="ECO:0000256" key="3">
    <source>
        <dbReference type="ARBA" id="ARBA00023110"/>
    </source>
</evidence>
<dbReference type="InterPro" id="IPR013272">
    <property type="entry name" value="Vps72/YL1_C"/>
</dbReference>
<feature type="compositionally biased region" description="Basic and acidic residues" evidence="6">
    <location>
        <begin position="96"/>
        <end position="106"/>
    </location>
</feature>
<dbReference type="SUPFAM" id="SSF54534">
    <property type="entry name" value="FKBP-like"/>
    <property type="match status" value="1"/>
</dbReference>
<feature type="compositionally biased region" description="Acidic residues" evidence="6">
    <location>
        <begin position="53"/>
        <end position="74"/>
    </location>
</feature>
<dbReference type="InterPro" id="IPR046357">
    <property type="entry name" value="PPIase_dom_sf"/>
</dbReference>
<dbReference type="EC" id="5.2.1.8" evidence="2"/>
<keyword evidence="10" id="KW-1185">Reference proteome</keyword>
<dbReference type="Proteomes" id="UP000192596">
    <property type="component" value="Unassembled WGS sequence"/>
</dbReference>
<feature type="region of interest" description="Disordered" evidence="6">
    <location>
        <begin position="441"/>
        <end position="481"/>
    </location>
</feature>
<comment type="caution">
    <text evidence="9">The sequence shown here is derived from an EMBL/GenBank/DDBJ whole genome shotgun (WGS) entry which is preliminary data.</text>
</comment>
<feature type="compositionally biased region" description="Polar residues" evidence="6">
    <location>
        <begin position="469"/>
        <end position="481"/>
    </location>
</feature>
<dbReference type="PROSITE" id="PS50198">
    <property type="entry name" value="PPIC_PPIASE_2"/>
    <property type="match status" value="1"/>
</dbReference>
<dbReference type="Gene3D" id="3.10.50.40">
    <property type="match status" value="1"/>
</dbReference>